<proteinExistence type="predicted"/>
<organism evidence="4 5">
    <name type="scientific">Rhodofomes roseus</name>
    <dbReference type="NCBI Taxonomy" id="34475"/>
    <lineage>
        <taxon>Eukaryota</taxon>
        <taxon>Fungi</taxon>
        <taxon>Dikarya</taxon>
        <taxon>Basidiomycota</taxon>
        <taxon>Agaricomycotina</taxon>
        <taxon>Agaricomycetes</taxon>
        <taxon>Polyporales</taxon>
        <taxon>Rhodofomes</taxon>
    </lineage>
</organism>
<keyword evidence="3" id="KW-0732">Signal</keyword>
<feature type="transmembrane region" description="Helical" evidence="2">
    <location>
        <begin position="55"/>
        <end position="75"/>
    </location>
</feature>
<dbReference type="STRING" id="34475.A0A4Y9Y565"/>
<protein>
    <submittedName>
        <fullName evidence="4">Uncharacterized protein</fullName>
    </submittedName>
</protein>
<dbReference type="AlphaFoldDB" id="A0A4Y9Y565"/>
<keyword evidence="2" id="KW-0472">Membrane</keyword>
<evidence type="ECO:0000313" key="4">
    <source>
        <dbReference type="EMBL" id="TFY57596.1"/>
    </source>
</evidence>
<gene>
    <name evidence="4" type="ORF">EVJ58_g6923</name>
</gene>
<feature type="transmembrane region" description="Helical" evidence="2">
    <location>
        <begin position="87"/>
        <end position="112"/>
    </location>
</feature>
<keyword evidence="2" id="KW-1133">Transmembrane helix</keyword>
<feature type="transmembrane region" description="Helical" evidence="2">
    <location>
        <begin position="224"/>
        <end position="246"/>
    </location>
</feature>
<name>A0A4Y9Y565_9APHY</name>
<feature type="region of interest" description="Disordered" evidence="1">
    <location>
        <begin position="427"/>
        <end position="448"/>
    </location>
</feature>
<evidence type="ECO:0000313" key="5">
    <source>
        <dbReference type="Proteomes" id="UP000298390"/>
    </source>
</evidence>
<sequence length="514" mass="57401">MTRHAHRILLCLLLAGCVWAQETPPDYTVYADPGYPRDPILELRPPFPRSLPVQVVLNGIVLTLSSVLLIQLLFTAQYHWPMAPVNFVLQLSGVLTLLVCSIVTTHIVFSAVDSQSQTWPYMLNYLAVDIPPSPPVFITHIQFLTLLFPSKLEKRLIYILLAPLAVTSAIMQLLRVIARSKLLESVAAVQNICNATLSLLFTAALFIWGFLVNRQNAWRMDGGTAAFGVGALTLAPMSTAIAFVYVPTKEQYTWMPQLMWAIILWQSFLGWWWWVGAGMGVGAVDELLCREEKRKQKRALRNTRRRQQRERAETVLRGVTGALGLRRAGSEERPILGSTNTATTSSGTLHSSAAGHTSSRPLYEWFLYWRREHLQATRAQAVERVERSRRDRGGRGAAVGWGMGSFGLHRARRRAAEARDDATIVASESDEDAEFTGSPTKAANNSKLGGASGVEVVSEEAAPHIRHEAREEDAYTVARPLSKAEDARTVAEQPPSIWWLGPLRRWRLQDLTVY</sequence>
<feature type="signal peptide" evidence="3">
    <location>
        <begin position="1"/>
        <end position="20"/>
    </location>
</feature>
<feature type="transmembrane region" description="Helical" evidence="2">
    <location>
        <begin position="156"/>
        <end position="177"/>
    </location>
</feature>
<evidence type="ECO:0000256" key="3">
    <source>
        <dbReference type="SAM" id="SignalP"/>
    </source>
</evidence>
<accession>A0A4Y9Y565</accession>
<feature type="region of interest" description="Disordered" evidence="1">
    <location>
        <begin position="333"/>
        <end position="356"/>
    </location>
</feature>
<keyword evidence="2" id="KW-0812">Transmembrane</keyword>
<reference evidence="4 5" key="1">
    <citation type="submission" date="2019-01" db="EMBL/GenBank/DDBJ databases">
        <title>Genome sequencing of the rare red list fungi Fomitopsis rosea.</title>
        <authorList>
            <person name="Buettner E."/>
            <person name="Kellner H."/>
        </authorList>
    </citation>
    <scope>NUCLEOTIDE SEQUENCE [LARGE SCALE GENOMIC DNA]</scope>
    <source>
        <strain evidence="4 5">DSM 105464</strain>
    </source>
</reference>
<feature type="compositionally biased region" description="Polar residues" evidence="1">
    <location>
        <begin position="437"/>
        <end position="447"/>
    </location>
</feature>
<evidence type="ECO:0000256" key="2">
    <source>
        <dbReference type="SAM" id="Phobius"/>
    </source>
</evidence>
<feature type="transmembrane region" description="Helical" evidence="2">
    <location>
        <begin position="189"/>
        <end position="212"/>
    </location>
</feature>
<comment type="caution">
    <text evidence="4">The sequence shown here is derived from an EMBL/GenBank/DDBJ whole genome shotgun (WGS) entry which is preliminary data.</text>
</comment>
<dbReference type="Proteomes" id="UP000298390">
    <property type="component" value="Unassembled WGS sequence"/>
</dbReference>
<feature type="chain" id="PRO_5021383116" evidence="3">
    <location>
        <begin position="21"/>
        <end position="514"/>
    </location>
</feature>
<feature type="transmembrane region" description="Helical" evidence="2">
    <location>
        <begin position="258"/>
        <end position="288"/>
    </location>
</feature>
<feature type="compositionally biased region" description="Low complexity" evidence="1">
    <location>
        <begin position="337"/>
        <end position="348"/>
    </location>
</feature>
<evidence type="ECO:0000256" key="1">
    <source>
        <dbReference type="SAM" id="MobiDB-lite"/>
    </source>
</evidence>
<dbReference type="EMBL" id="SEKV01000416">
    <property type="protein sequence ID" value="TFY57596.1"/>
    <property type="molecule type" value="Genomic_DNA"/>
</dbReference>